<proteinExistence type="predicted"/>
<evidence type="ECO:0000313" key="2">
    <source>
        <dbReference type="Proteomes" id="UP000320042"/>
    </source>
</evidence>
<name>A0A563U0G0_9SPHI</name>
<dbReference type="AlphaFoldDB" id="A0A563U0G0"/>
<keyword evidence="2" id="KW-1185">Reference proteome</keyword>
<comment type="caution">
    <text evidence="1">The sequence shown here is derived from an EMBL/GenBank/DDBJ whole genome shotgun (WGS) entry which is preliminary data.</text>
</comment>
<gene>
    <name evidence="1" type="ORF">FPZ43_16720</name>
</gene>
<sequence length="293" mass="34358">MNELQRTLDEIILLYQLEPNTKDIFVEGISDKLILERFIEKNGLDDIKVLQVHEINFSSLYTQNPKIKSNNRAKLIELNTLLESNFSEKLIGISIIIDRDFDEVLNRLPLGRYLYVTDYNSLELYLFNPHTLDIFYKNIIRSFPINGAETIRLLTPILIDNFFVRLALKKDGHIPDDKFTPFNKTFLIDKSKLKVTFDPHKHIQKVLNNVRKTSELQDFIYHFNEAKEKASFGHKNIIRGHDFIALLYELINKVNNSIGLTIDTLERSMFQCIDYSKLKTEPLFSNLLKKYQV</sequence>
<reference evidence="1 2" key="1">
    <citation type="submission" date="2019-07" db="EMBL/GenBank/DDBJ databases">
        <authorList>
            <person name="Kim J."/>
        </authorList>
    </citation>
    <scope>NUCLEOTIDE SEQUENCE [LARGE SCALE GENOMIC DNA]</scope>
    <source>
        <strain evidence="2">dk17</strain>
    </source>
</reference>
<dbReference type="RefSeq" id="WP_146383088.1">
    <property type="nucleotide sequence ID" value="NZ_VOEJ01000009.1"/>
</dbReference>
<dbReference type="OrthoDB" id="1495933at2"/>
<dbReference type="EMBL" id="VOEJ01000009">
    <property type="protein sequence ID" value="TWR25118.1"/>
    <property type="molecule type" value="Genomic_DNA"/>
</dbReference>
<accession>A0A563U0G0</accession>
<dbReference type="Proteomes" id="UP000320042">
    <property type="component" value="Unassembled WGS sequence"/>
</dbReference>
<protein>
    <recommendedName>
        <fullName evidence="3">DUF4435 domain-containing protein</fullName>
    </recommendedName>
</protein>
<evidence type="ECO:0008006" key="3">
    <source>
        <dbReference type="Google" id="ProtNLM"/>
    </source>
</evidence>
<organism evidence="1 2">
    <name type="scientific">Mucilaginibacter pallidiroseus</name>
    <dbReference type="NCBI Taxonomy" id="2599295"/>
    <lineage>
        <taxon>Bacteria</taxon>
        <taxon>Pseudomonadati</taxon>
        <taxon>Bacteroidota</taxon>
        <taxon>Sphingobacteriia</taxon>
        <taxon>Sphingobacteriales</taxon>
        <taxon>Sphingobacteriaceae</taxon>
        <taxon>Mucilaginibacter</taxon>
    </lineage>
</organism>
<evidence type="ECO:0000313" key="1">
    <source>
        <dbReference type="EMBL" id="TWR25118.1"/>
    </source>
</evidence>